<dbReference type="NCBIfam" id="NF000585">
    <property type="entry name" value="PRK00010.1"/>
    <property type="match status" value="1"/>
</dbReference>
<dbReference type="Gene3D" id="3.30.1440.10">
    <property type="match status" value="1"/>
</dbReference>
<reference evidence="9 10" key="1">
    <citation type="journal article" date="2016" name="Nat. Commun.">
        <title>Thousands of microbial genomes shed light on interconnected biogeochemical processes in an aquifer system.</title>
        <authorList>
            <person name="Anantharaman K."/>
            <person name="Brown C.T."/>
            <person name="Hug L.A."/>
            <person name="Sharon I."/>
            <person name="Castelle C.J."/>
            <person name="Probst A.J."/>
            <person name="Thomas B.C."/>
            <person name="Singh A."/>
            <person name="Wilkins M.J."/>
            <person name="Karaoz U."/>
            <person name="Brodie E.L."/>
            <person name="Williams K.H."/>
            <person name="Hubbard S.S."/>
            <person name="Banfield J.F."/>
        </authorList>
    </citation>
    <scope>NUCLEOTIDE SEQUENCE [LARGE SCALE GENOMIC DNA]</scope>
</reference>
<organism evidence="9 10">
    <name type="scientific">Candidatus Woesebacteria bacterium GWA1_41_8</name>
    <dbReference type="NCBI Taxonomy" id="1802471"/>
    <lineage>
        <taxon>Bacteria</taxon>
        <taxon>Candidatus Woeseibacteriota</taxon>
    </lineage>
</organism>
<dbReference type="EMBL" id="MGFJ01000014">
    <property type="protein sequence ID" value="OGM02796.1"/>
    <property type="molecule type" value="Genomic_DNA"/>
</dbReference>
<dbReference type="GO" id="GO:0006412">
    <property type="term" value="P:translation"/>
    <property type="evidence" value="ECO:0007669"/>
    <property type="project" value="UniProtKB-UniRule"/>
</dbReference>
<keyword evidence="5" id="KW-0699">rRNA-binding</keyword>
<dbReference type="GO" id="GO:0003735">
    <property type="term" value="F:structural constituent of ribosome"/>
    <property type="evidence" value="ECO:0007669"/>
    <property type="project" value="InterPro"/>
</dbReference>
<dbReference type="AlphaFoldDB" id="A0A1F7WIY7"/>
<dbReference type="GO" id="GO:0019843">
    <property type="term" value="F:rRNA binding"/>
    <property type="evidence" value="ECO:0007669"/>
    <property type="project" value="UniProtKB-UniRule"/>
</dbReference>
<dbReference type="PANTHER" id="PTHR11994">
    <property type="entry name" value="60S RIBOSOMAL PROTEIN L11-RELATED"/>
    <property type="match status" value="1"/>
</dbReference>
<comment type="subunit">
    <text evidence="5">Part of the 50S ribosomal subunit; part of the 5S rRNA/L5/L18/L25 subcomplex. Contacts the 5S rRNA and the P site tRNA. Forms a bridge to the 30S subunit in the 70S ribosome.</text>
</comment>
<keyword evidence="3 5" id="KW-0687">Ribonucleoprotein</keyword>
<sequence length="200" mass="22519">MTGLSKKQRLKINYFKEVAPKLAAEFDIKNKLAVPRVIKVVVNMGIGDTLKSKELLESARKDMATITGQIPSTRAARVSVASFSIRRGMPVGLKVTLRGDRMYAFLDRLFSIVLPRLRDFRGLTLKSFDKFGNYNLGVREHTVFPEVSQGKNVSRGLEITLVTNSNNKEKSKRLLELMGMPFEKVEDAEKDTKKNVKDGK</sequence>
<dbReference type="PIRSF" id="PIRSF002161">
    <property type="entry name" value="Ribosomal_L5"/>
    <property type="match status" value="1"/>
</dbReference>
<accession>A0A1F7WIY7</accession>
<comment type="similarity">
    <text evidence="1 5 6">Belongs to the universal ribosomal protein uL5 family.</text>
</comment>
<dbReference type="Pfam" id="PF00281">
    <property type="entry name" value="Ribosomal_L5"/>
    <property type="match status" value="1"/>
</dbReference>
<keyword evidence="2 5" id="KW-0689">Ribosomal protein</keyword>
<protein>
    <recommendedName>
        <fullName evidence="4 5">Large ribosomal subunit protein uL5</fullName>
    </recommendedName>
</protein>
<gene>
    <name evidence="5" type="primary">rplE</name>
    <name evidence="9" type="ORF">A2115_01820</name>
</gene>
<evidence type="ECO:0000256" key="4">
    <source>
        <dbReference type="ARBA" id="ARBA00035245"/>
    </source>
</evidence>
<name>A0A1F7WIY7_9BACT</name>
<comment type="function">
    <text evidence="5">This is 1 of the proteins that bind and probably mediate the attachment of the 5S RNA into the large ribosomal subunit, where it forms part of the central protuberance. In the 70S ribosome it contacts protein S13 of the 30S subunit (bridge B1b), connecting the 2 subunits; this bridge is implicated in subunit movement. Contacts the P site tRNA; the 5S rRNA and some of its associated proteins might help stabilize positioning of ribosome-bound tRNAs.</text>
</comment>
<evidence type="ECO:0000256" key="1">
    <source>
        <dbReference type="ARBA" id="ARBA00008553"/>
    </source>
</evidence>
<comment type="caution">
    <text evidence="9">The sequence shown here is derived from an EMBL/GenBank/DDBJ whole genome shotgun (WGS) entry which is preliminary data.</text>
</comment>
<dbReference type="FunFam" id="3.30.1440.10:FF:000001">
    <property type="entry name" value="50S ribosomal protein L5"/>
    <property type="match status" value="1"/>
</dbReference>
<evidence type="ECO:0000259" key="8">
    <source>
        <dbReference type="Pfam" id="PF00673"/>
    </source>
</evidence>
<dbReference type="InterPro" id="IPR031310">
    <property type="entry name" value="Ribosomal_uL5_N"/>
</dbReference>
<dbReference type="SUPFAM" id="SSF55282">
    <property type="entry name" value="RL5-like"/>
    <property type="match status" value="1"/>
</dbReference>
<feature type="domain" description="Large ribosomal subunit protein uL5 C-terminal" evidence="8">
    <location>
        <begin position="90"/>
        <end position="182"/>
    </location>
</feature>
<evidence type="ECO:0000256" key="3">
    <source>
        <dbReference type="ARBA" id="ARBA00023274"/>
    </source>
</evidence>
<evidence type="ECO:0000256" key="6">
    <source>
        <dbReference type="RuleBase" id="RU003930"/>
    </source>
</evidence>
<dbReference type="InterPro" id="IPR031309">
    <property type="entry name" value="Ribosomal_uL5_C"/>
</dbReference>
<dbReference type="InterPro" id="IPR002132">
    <property type="entry name" value="Ribosomal_uL5"/>
</dbReference>
<dbReference type="STRING" id="1802471.A2115_01820"/>
<dbReference type="HAMAP" id="MF_01333_B">
    <property type="entry name" value="Ribosomal_uL5_B"/>
    <property type="match status" value="1"/>
</dbReference>
<dbReference type="Proteomes" id="UP000176198">
    <property type="component" value="Unassembled WGS sequence"/>
</dbReference>
<proteinExistence type="inferred from homology"/>
<evidence type="ECO:0000256" key="2">
    <source>
        <dbReference type="ARBA" id="ARBA00022980"/>
    </source>
</evidence>
<dbReference type="Pfam" id="PF00673">
    <property type="entry name" value="Ribosomal_L5_C"/>
    <property type="match status" value="1"/>
</dbReference>
<dbReference type="InterPro" id="IPR022803">
    <property type="entry name" value="Ribosomal_uL5_dom_sf"/>
</dbReference>
<evidence type="ECO:0000256" key="5">
    <source>
        <dbReference type="HAMAP-Rule" id="MF_01333"/>
    </source>
</evidence>
<feature type="domain" description="Large ribosomal subunit protein uL5 N-terminal" evidence="7">
    <location>
        <begin position="30"/>
        <end position="86"/>
    </location>
</feature>
<keyword evidence="5" id="KW-0820">tRNA-binding</keyword>
<dbReference type="GO" id="GO:0005840">
    <property type="term" value="C:ribosome"/>
    <property type="evidence" value="ECO:0007669"/>
    <property type="project" value="UniProtKB-KW"/>
</dbReference>
<evidence type="ECO:0000313" key="9">
    <source>
        <dbReference type="EMBL" id="OGM02796.1"/>
    </source>
</evidence>
<keyword evidence="5" id="KW-0694">RNA-binding</keyword>
<dbReference type="InterPro" id="IPR020930">
    <property type="entry name" value="Ribosomal_uL5_bac-type"/>
</dbReference>
<evidence type="ECO:0000259" key="7">
    <source>
        <dbReference type="Pfam" id="PF00281"/>
    </source>
</evidence>
<evidence type="ECO:0000313" key="10">
    <source>
        <dbReference type="Proteomes" id="UP000176198"/>
    </source>
</evidence>
<dbReference type="GO" id="GO:0000049">
    <property type="term" value="F:tRNA binding"/>
    <property type="evidence" value="ECO:0007669"/>
    <property type="project" value="UniProtKB-UniRule"/>
</dbReference>
<dbReference type="GO" id="GO:1990904">
    <property type="term" value="C:ribonucleoprotein complex"/>
    <property type="evidence" value="ECO:0007669"/>
    <property type="project" value="UniProtKB-KW"/>
</dbReference>